<dbReference type="PANTHER" id="PTHR10044:SF139">
    <property type="entry name" value="DEATH-ASSOCIATED INHIBITOR OF APOPTOSIS 2"/>
    <property type="match status" value="1"/>
</dbReference>
<keyword evidence="1 3" id="KW-0863">Zinc-finger</keyword>
<proteinExistence type="predicted"/>
<dbReference type="PANTHER" id="PTHR10044">
    <property type="entry name" value="INHIBITOR OF APOPTOSIS"/>
    <property type="match status" value="1"/>
</dbReference>
<dbReference type="Gene3D" id="1.10.1170.10">
    <property type="entry name" value="Inhibitor Of Apoptosis Protein (2mihbC-IAP-1), Chain A"/>
    <property type="match status" value="1"/>
</dbReference>
<evidence type="ECO:0000313" key="5">
    <source>
        <dbReference type="EMBL" id="KAJ8315018.1"/>
    </source>
</evidence>
<keyword evidence="2" id="KW-0862">Zinc</keyword>
<reference evidence="5 6" key="1">
    <citation type="submission" date="2022-12" db="EMBL/GenBank/DDBJ databases">
        <title>Chromosome-level genome of Tegillarca granosa.</title>
        <authorList>
            <person name="Kim J."/>
        </authorList>
    </citation>
    <scope>NUCLEOTIDE SEQUENCE [LARGE SCALE GENOMIC DNA]</scope>
    <source>
        <strain evidence="5">Teg-2019</strain>
        <tissue evidence="5">Adductor muscle</tissue>
    </source>
</reference>
<evidence type="ECO:0000313" key="6">
    <source>
        <dbReference type="Proteomes" id="UP001217089"/>
    </source>
</evidence>
<evidence type="ECO:0000256" key="2">
    <source>
        <dbReference type="ARBA" id="ARBA00022833"/>
    </source>
</evidence>
<dbReference type="Gene3D" id="3.30.40.10">
    <property type="entry name" value="Zinc/RING finger domain, C3HC4 (zinc finger)"/>
    <property type="match status" value="1"/>
</dbReference>
<keyword evidence="1 3" id="KW-0479">Metal-binding</keyword>
<comment type="caution">
    <text evidence="5">The sequence shown here is derived from an EMBL/GenBank/DDBJ whole genome shotgun (WGS) entry which is preliminary data.</text>
</comment>
<protein>
    <recommendedName>
        <fullName evidence="4">RING-type domain-containing protein</fullName>
    </recommendedName>
</protein>
<dbReference type="InterPro" id="IPR001841">
    <property type="entry name" value="Znf_RING"/>
</dbReference>
<evidence type="ECO:0000256" key="1">
    <source>
        <dbReference type="ARBA" id="ARBA00022771"/>
    </source>
</evidence>
<evidence type="ECO:0000256" key="3">
    <source>
        <dbReference type="PROSITE-ProRule" id="PRU00175"/>
    </source>
</evidence>
<organism evidence="5 6">
    <name type="scientific">Tegillarca granosa</name>
    <name type="common">Malaysian cockle</name>
    <name type="synonym">Anadara granosa</name>
    <dbReference type="NCBI Taxonomy" id="220873"/>
    <lineage>
        <taxon>Eukaryota</taxon>
        <taxon>Metazoa</taxon>
        <taxon>Spiralia</taxon>
        <taxon>Lophotrochozoa</taxon>
        <taxon>Mollusca</taxon>
        <taxon>Bivalvia</taxon>
        <taxon>Autobranchia</taxon>
        <taxon>Pteriomorphia</taxon>
        <taxon>Arcoida</taxon>
        <taxon>Arcoidea</taxon>
        <taxon>Arcidae</taxon>
        <taxon>Tegillarca</taxon>
    </lineage>
</organism>
<dbReference type="InterPro" id="IPR013083">
    <property type="entry name" value="Znf_RING/FYVE/PHD"/>
</dbReference>
<name>A0ABQ9FCG6_TEGGR</name>
<feature type="domain" description="RING-type" evidence="4">
    <location>
        <begin position="138"/>
        <end position="173"/>
    </location>
</feature>
<dbReference type="PROSITE" id="PS50089">
    <property type="entry name" value="ZF_RING_2"/>
    <property type="match status" value="1"/>
</dbReference>
<dbReference type="Pfam" id="PF13920">
    <property type="entry name" value="zf-C3HC4_3"/>
    <property type="match status" value="1"/>
</dbReference>
<dbReference type="EMBL" id="JARBDR010000337">
    <property type="protein sequence ID" value="KAJ8315018.1"/>
    <property type="molecule type" value="Genomic_DNA"/>
</dbReference>
<feature type="non-terminal residue" evidence="5">
    <location>
        <position position="214"/>
    </location>
</feature>
<dbReference type="Proteomes" id="UP001217089">
    <property type="component" value="Unassembled WGS sequence"/>
</dbReference>
<keyword evidence="6" id="KW-1185">Reference proteome</keyword>
<evidence type="ECO:0000259" key="4">
    <source>
        <dbReference type="PROSITE" id="PS50089"/>
    </source>
</evidence>
<dbReference type="SUPFAM" id="SSF57924">
    <property type="entry name" value="Inhibitor of apoptosis (IAP) repeat"/>
    <property type="match status" value="1"/>
</dbReference>
<gene>
    <name evidence="5" type="ORF">KUTeg_007168</name>
</gene>
<dbReference type="InterPro" id="IPR050784">
    <property type="entry name" value="IAP"/>
</dbReference>
<accession>A0ABQ9FCG6</accession>
<sequence length="214" mass="25331">MNSLYLILGLRNWEATDNPLVEHVLLAPDFSYALQSKGQDFIDIIRQVARISDSVLYERKDDKKKIIFGVQVQISNLNNNKKVPKILLIYFFKNTNNIYFFLIHCNANSQNILFYVDNTVDRRHLIEENRWLREGIMCKMCKVNKVEVVFLPCSHLCCCAQCAPVYDYCPVCRQYIQGTFLLYGFLNRGIYLSKDNFNMMKLFFYENLYVDFYL</sequence>